<sequence>MSGTKPCDLGISSHSFFSTPPYRERAGYSSWDESRKGVKSLELETSGKATKGHPKTLE</sequence>
<dbReference type="EMBL" id="JAHQIW010001965">
    <property type="protein sequence ID" value="KAJ1354105.1"/>
    <property type="molecule type" value="Genomic_DNA"/>
</dbReference>
<keyword evidence="3" id="KW-1185">Reference proteome</keyword>
<proteinExistence type="predicted"/>
<gene>
    <name evidence="2" type="ORF">KIN20_010923</name>
</gene>
<accession>A0AAD5M8M0</accession>
<evidence type="ECO:0000313" key="2">
    <source>
        <dbReference type="EMBL" id="KAJ1354105.1"/>
    </source>
</evidence>
<feature type="region of interest" description="Disordered" evidence="1">
    <location>
        <begin position="1"/>
        <end position="58"/>
    </location>
</feature>
<protein>
    <submittedName>
        <fullName evidence="2">Uncharacterized protein</fullName>
    </submittedName>
</protein>
<comment type="caution">
    <text evidence="2">The sequence shown here is derived from an EMBL/GenBank/DDBJ whole genome shotgun (WGS) entry which is preliminary data.</text>
</comment>
<dbReference type="AlphaFoldDB" id="A0AAD5M8M0"/>
<organism evidence="2 3">
    <name type="scientific">Parelaphostrongylus tenuis</name>
    <name type="common">Meningeal worm</name>
    <dbReference type="NCBI Taxonomy" id="148309"/>
    <lineage>
        <taxon>Eukaryota</taxon>
        <taxon>Metazoa</taxon>
        <taxon>Ecdysozoa</taxon>
        <taxon>Nematoda</taxon>
        <taxon>Chromadorea</taxon>
        <taxon>Rhabditida</taxon>
        <taxon>Rhabditina</taxon>
        <taxon>Rhabditomorpha</taxon>
        <taxon>Strongyloidea</taxon>
        <taxon>Metastrongylidae</taxon>
        <taxon>Parelaphostrongylus</taxon>
    </lineage>
</organism>
<name>A0AAD5M8M0_PARTN</name>
<feature type="compositionally biased region" description="Basic and acidic residues" evidence="1">
    <location>
        <begin position="22"/>
        <end position="42"/>
    </location>
</feature>
<evidence type="ECO:0000256" key="1">
    <source>
        <dbReference type="SAM" id="MobiDB-lite"/>
    </source>
</evidence>
<dbReference type="Proteomes" id="UP001196413">
    <property type="component" value="Unassembled WGS sequence"/>
</dbReference>
<evidence type="ECO:0000313" key="3">
    <source>
        <dbReference type="Proteomes" id="UP001196413"/>
    </source>
</evidence>
<reference evidence="2" key="1">
    <citation type="submission" date="2021-06" db="EMBL/GenBank/DDBJ databases">
        <title>Parelaphostrongylus tenuis whole genome reference sequence.</title>
        <authorList>
            <person name="Garwood T.J."/>
            <person name="Larsen P.A."/>
            <person name="Fountain-Jones N.M."/>
            <person name="Garbe J.R."/>
            <person name="Macchietto M.G."/>
            <person name="Kania S.A."/>
            <person name="Gerhold R.W."/>
            <person name="Richards J.E."/>
            <person name="Wolf T.M."/>
        </authorList>
    </citation>
    <scope>NUCLEOTIDE SEQUENCE</scope>
    <source>
        <strain evidence="2">MNPRO001-30</strain>
        <tissue evidence="2">Meninges</tissue>
    </source>
</reference>